<reference evidence="2" key="1">
    <citation type="submission" date="2022-11" db="UniProtKB">
        <authorList>
            <consortium name="WormBaseParasite"/>
        </authorList>
    </citation>
    <scope>IDENTIFICATION</scope>
</reference>
<organism evidence="1 2">
    <name type="scientific">Parascaris univalens</name>
    <name type="common">Nematode worm</name>
    <dbReference type="NCBI Taxonomy" id="6257"/>
    <lineage>
        <taxon>Eukaryota</taxon>
        <taxon>Metazoa</taxon>
        <taxon>Ecdysozoa</taxon>
        <taxon>Nematoda</taxon>
        <taxon>Chromadorea</taxon>
        <taxon>Rhabditida</taxon>
        <taxon>Spirurina</taxon>
        <taxon>Ascaridomorpha</taxon>
        <taxon>Ascaridoidea</taxon>
        <taxon>Ascarididae</taxon>
        <taxon>Parascaris</taxon>
    </lineage>
</organism>
<evidence type="ECO:0000313" key="1">
    <source>
        <dbReference type="Proteomes" id="UP000887569"/>
    </source>
</evidence>
<keyword evidence="1" id="KW-1185">Reference proteome</keyword>
<dbReference type="WBParaSite" id="PgR011_g104_t01">
    <property type="protein sequence ID" value="PgR011_g104_t01"/>
    <property type="gene ID" value="PgR011_g104"/>
</dbReference>
<accession>A0A915ARA4</accession>
<sequence length="39" mass="4789">MCRRSRFLRTFRIHATGFTAMFDHLEHSSLEILEPRRLR</sequence>
<dbReference type="AlphaFoldDB" id="A0A915ARA4"/>
<protein>
    <submittedName>
        <fullName evidence="2">Uncharacterized protein</fullName>
    </submittedName>
</protein>
<proteinExistence type="predicted"/>
<name>A0A915ARA4_PARUN</name>
<evidence type="ECO:0000313" key="2">
    <source>
        <dbReference type="WBParaSite" id="PgR011_g104_t01"/>
    </source>
</evidence>
<dbReference type="Proteomes" id="UP000887569">
    <property type="component" value="Unplaced"/>
</dbReference>